<evidence type="ECO:0000313" key="3">
    <source>
        <dbReference type="Proteomes" id="UP000654471"/>
    </source>
</evidence>
<accession>A0ABQ2VNT8</accession>
<keyword evidence="1" id="KW-1133">Transmembrane helix</keyword>
<keyword evidence="3" id="KW-1185">Reference proteome</keyword>
<evidence type="ECO:0008006" key="4">
    <source>
        <dbReference type="Google" id="ProtNLM"/>
    </source>
</evidence>
<comment type="caution">
    <text evidence="2">The sequence shown here is derived from an EMBL/GenBank/DDBJ whole genome shotgun (WGS) entry which is preliminary data.</text>
</comment>
<name>A0ABQ2VNT8_9ACTN</name>
<keyword evidence="1" id="KW-0812">Transmembrane</keyword>
<dbReference type="RefSeq" id="WP_189307658.1">
    <property type="nucleotide sequence ID" value="NZ_BMRP01000051.1"/>
</dbReference>
<dbReference type="EMBL" id="BMRP01000051">
    <property type="protein sequence ID" value="GGU96157.1"/>
    <property type="molecule type" value="Genomic_DNA"/>
</dbReference>
<reference evidence="3" key="1">
    <citation type="journal article" date="2019" name="Int. J. Syst. Evol. Microbiol.">
        <title>The Global Catalogue of Microorganisms (GCM) 10K type strain sequencing project: providing services to taxonomists for standard genome sequencing and annotation.</title>
        <authorList>
            <consortium name="The Broad Institute Genomics Platform"/>
            <consortium name="The Broad Institute Genome Sequencing Center for Infectious Disease"/>
            <person name="Wu L."/>
            <person name="Ma J."/>
        </authorList>
    </citation>
    <scope>NUCLEOTIDE SEQUENCE [LARGE SCALE GENOMIC DNA]</scope>
    <source>
        <strain evidence="3">JCM 3399</strain>
    </source>
</reference>
<evidence type="ECO:0000256" key="1">
    <source>
        <dbReference type="SAM" id="Phobius"/>
    </source>
</evidence>
<feature type="transmembrane region" description="Helical" evidence="1">
    <location>
        <begin position="20"/>
        <end position="44"/>
    </location>
</feature>
<organism evidence="2 3">
    <name type="scientific">Streptomyces albospinus</name>
    <dbReference type="NCBI Taxonomy" id="285515"/>
    <lineage>
        <taxon>Bacteria</taxon>
        <taxon>Bacillati</taxon>
        <taxon>Actinomycetota</taxon>
        <taxon>Actinomycetes</taxon>
        <taxon>Kitasatosporales</taxon>
        <taxon>Streptomycetaceae</taxon>
        <taxon>Streptomyces</taxon>
    </lineage>
</organism>
<dbReference type="Pfam" id="PF19741">
    <property type="entry name" value="DUF6230"/>
    <property type="match status" value="1"/>
</dbReference>
<protein>
    <recommendedName>
        <fullName evidence="4">Cholesterol esterase</fullName>
    </recommendedName>
</protein>
<sequence>MDDVCGGGWADHRLNRWRLAAASVMALVGAGGLLLCMAHGVLAVSVAGSGGAFKVTGEQLEGDGFTEVTDTLVEHDGTSHPVAVVGAERASVRGLCASLLVPSPFGFFTLRGAAGRTVPVQATGLVVNSDRVSGADTTITGLRVGLLPQGGVGIRAGHAAVSRARFTSWLATAGSFRVHDVDVTIKSGRAECH</sequence>
<keyword evidence="1" id="KW-0472">Membrane</keyword>
<proteinExistence type="predicted"/>
<evidence type="ECO:0000313" key="2">
    <source>
        <dbReference type="EMBL" id="GGU96157.1"/>
    </source>
</evidence>
<dbReference type="Proteomes" id="UP000654471">
    <property type="component" value="Unassembled WGS sequence"/>
</dbReference>
<dbReference type="InterPro" id="IPR046198">
    <property type="entry name" value="DUF6230"/>
</dbReference>
<gene>
    <name evidence="2" type="ORF">GCM10010211_74170</name>
</gene>